<protein>
    <submittedName>
        <fullName evidence="2">Periplasmic binding protein</fullName>
    </submittedName>
</protein>
<dbReference type="AlphaFoldDB" id="Q21V64"/>
<feature type="domain" description="Fe/B12 periplasmic-binding" evidence="1">
    <location>
        <begin position="27"/>
        <end position="282"/>
    </location>
</feature>
<dbReference type="SUPFAM" id="SSF53807">
    <property type="entry name" value="Helical backbone' metal receptor"/>
    <property type="match status" value="1"/>
</dbReference>
<dbReference type="PANTHER" id="PTHR30535:SF34">
    <property type="entry name" value="MOLYBDATE-BINDING PROTEIN MOLA"/>
    <property type="match status" value="1"/>
</dbReference>
<dbReference type="HOGENOM" id="CLU_038034_2_8_4"/>
<sequence>MNQVTSSLASASAQKPSWACRPAGPQRIVCMTEETTEWLYLLGQEHRIVGISGYTVRPRRARDEKPRVSAFTSAKMDKILALQPDCVLGFSDMQADIASSLIRAGVPVTIFNQRSVVEIFSVLYQVAAMVGQGEQGLALIAEMQRQLSVIADAAAALPRRPKIYFEEWDVPHISAIQWVSELIGIAGGDDCFPELAAQSMGKNRIIADGAEIVRRNPDIIIGSWCGKKFRPENVAARAGWGEVNAVKTGQLFEIKSADILQPGPAALTDGVAQLHRIVMDWSRQSGGAEKLA</sequence>
<dbReference type="InterPro" id="IPR050902">
    <property type="entry name" value="ABC_Transporter_SBP"/>
</dbReference>
<organism evidence="2 3">
    <name type="scientific">Albidiferax ferrireducens (strain ATCC BAA-621 / DSM 15236 / T118)</name>
    <name type="common">Rhodoferax ferrireducens</name>
    <dbReference type="NCBI Taxonomy" id="338969"/>
    <lineage>
        <taxon>Bacteria</taxon>
        <taxon>Pseudomonadati</taxon>
        <taxon>Pseudomonadota</taxon>
        <taxon>Betaproteobacteria</taxon>
        <taxon>Burkholderiales</taxon>
        <taxon>Comamonadaceae</taxon>
        <taxon>Rhodoferax</taxon>
    </lineage>
</organism>
<dbReference type="InterPro" id="IPR002491">
    <property type="entry name" value="ABC_transptr_periplasmic_BD"/>
</dbReference>
<gene>
    <name evidence="2" type="ordered locus">Rfer_2623</name>
</gene>
<dbReference type="Proteomes" id="UP000008332">
    <property type="component" value="Chromosome"/>
</dbReference>
<dbReference type="GO" id="GO:0071281">
    <property type="term" value="P:cellular response to iron ion"/>
    <property type="evidence" value="ECO:0007669"/>
    <property type="project" value="TreeGrafter"/>
</dbReference>
<dbReference type="PROSITE" id="PS50983">
    <property type="entry name" value="FE_B12_PBP"/>
    <property type="match status" value="1"/>
</dbReference>
<dbReference type="PANTHER" id="PTHR30535">
    <property type="entry name" value="VITAMIN B12-BINDING PROTEIN"/>
    <property type="match status" value="1"/>
</dbReference>
<accession>Q21V64</accession>
<evidence type="ECO:0000313" key="2">
    <source>
        <dbReference type="EMBL" id="ABD70339.1"/>
    </source>
</evidence>
<keyword evidence="3" id="KW-1185">Reference proteome</keyword>
<dbReference type="STRING" id="338969.Rfer_2623"/>
<proteinExistence type="predicted"/>
<dbReference type="OrthoDB" id="9775594at2"/>
<dbReference type="Gene3D" id="3.40.50.1980">
    <property type="entry name" value="Nitrogenase molybdenum iron protein domain"/>
    <property type="match status" value="2"/>
</dbReference>
<dbReference type="Pfam" id="PF01497">
    <property type="entry name" value="Peripla_BP_2"/>
    <property type="match status" value="1"/>
</dbReference>
<dbReference type="KEGG" id="rfr:Rfer_2623"/>
<dbReference type="EMBL" id="CP000267">
    <property type="protein sequence ID" value="ABD70339.1"/>
    <property type="molecule type" value="Genomic_DNA"/>
</dbReference>
<name>Q21V64_ALBFT</name>
<dbReference type="eggNOG" id="COG0614">
    <property type="taxonomic scope" value="Bacteria"/>
</dbReference>
<evidence type="ECO:0000313" key="3">
    <source>
        <dbReference type="Proteomes" id="UP000008332"/>
    </source>
</evidence>
<reference evidence="3" key="1">
    <citation type="submission" date="2006-02" db="EMBL/GenBank/DDBJ databases">
        <title>Complete sequence of chromosome of Rhodoferax ferrireducens DSM 15236.</title>
        <authorList>
            <person name="Copeland A."/>
            <person name="Lucas S."/>
            <person name="Lapidus A."/>
            <person name="Barry K."/>
            <person name="Detter J.C."/>
            <person name="Glavina del Rio T."/>
            <person name="Hammon N."/>
            <person name="Israni S."/>
            <person name="Pitluck S."/>
            <person name="Brettin T."/>
            <person name="Bruce D."/>
            <person name="Han C."/>
            <person name="Tapia R."/>
            <person name="Gilna P."/>
            <person name="Kiss H."/>
            <person name="Schmutz J."/>
            <person name="Larimer F."/>
            <person name="Land M."/>
            <person name="Kyrpides N."/>
            <person name="Ivanova N."/>
            <person name="Richardson P."/>
        </authorList>
    </citation>
    <scope>NUCLEOTIDE SEQUENCE [LARGE SCALE GENOMIC DNA]</scope>
    <source>
        <strain evidence="3">ATCC BAA-621 / DSM 15236 / T118</strain>
    </source>
</reference>
<evidence type="ECO:0000259" key="1">
    <source>
        <dbReference type="PROSITE" id="PS50983"/>
    </source>
</evidence>